<reference evidence="7 8" key="1">
    <citation type="submission" date="2016-07" db="EMBL/GenBank/DDBJ databases">
        <title>Genome and transcriptome analysis of iron-reducing fermentative bacteria Anoxybacter fermentans.</title>
        <authorList>
            <person name="Zeng X."/>
            <person name="Shao Z."/>
        </authorList>
    </citation>
    <scope>NUCLEOTIDE SEQUENCE [LARGE SCALE GENOMIC DNA]</scope>
    <source>
        <strain evidence="7 8">DY22613</strain>
    </source>
</reference>
<accession>A0A3Q9HTB8</accession>
<feature type="transmembrane region" description="Helical" evidence="5">
    <location>
        <begin position="104"/>
        <end position="123"/>
    </location>
</feature>
<dbReference type="GO" id="GO:0140359">
    <property type="term" value="F:ABC-type transporter activity"/>
    <property type="evidence" value="ECO:0007669"/>
    <property type="project" value="InterPro"/>
</dbReference>
<keyword evidence="2 5" id="KW-0812">Transmembrane</keyword>
<evidence type="ECO:0000256" key="5">
    <source>
        <dbReference type="RuleBase" id="RU361157"/>
    </source>
</evidence>
<gene>
    <name evidence="7" type="ORF">BBF96_13200</name>
</gene>
<dbReference type="PROSITE" id="PS51012">
    <property type="entry name" value="ABC_TM2"/>
    <property type="match status" value="1"/>
</dbReference>
<evidence type="ECO:0000259" key="6">
    <source>
        <dbReference type="PROSITE" id="PS51012"/>
    </source>
</evidence>
<evidence type="ECO:0000313" key="7">
    <source>
        <dbReference type="EMBL" id="AZR74932.1"/>
    </source>
</evidence>
<keyword evidence="3 5" id="KW-1133">Transmembrane helix</keyword>
<feature type="transmembrane region" description="Helical" evidence="5">
    <location>
        <begin position="135"/>
        <end position="157"/>
    </location>
</feature>
<dbReference type="InterPro" id="IPR051784">
    <property type="entry name" value="Nod_factor_ABC_transporter"/>
</dbReference>
<comment type="subcellular location">
    <subcellularLocation>
        <location evidence="5">Cell membrane</location>
        <topology evidence="5">Multi-pass membrane protein</topology>
    </subcellularLocation>
    <subcellularLocation>
        <location evidence="1">Membrane</location>
        <topology evidence="1">Multi-pass membrane protein</topology>
    </subcellularLocation>
</comment>
<protein>
    <recommendedName>
        <fullName evidence="5">Transport permease protein</fullName>
    </recommendedName>
</protein>
<feature type="transmembrane region" description="Helical" evidence="5">
    <location>
        <begin position="217"/>
        <end position="239"/>
    </location>
</feature>
<comment type="similarity">
    <text evidence="5">Belongs to the ABC-2 integral membrane protein family.</text>
</comment>
<dbReference type="Proteomes" id="UP000267250">
    <property type="component" value="Chromosome"/>
</dbReference>
<evidence type="ECO:0000256" key="2">
    <source>
        <dbReference type="ARBA" id="ARBA00022692"/>
    </source>
</evidence>
<feature type="transmembrane region" description="Helical" evidence="5">
    <location>
        <begin position="57"/>
        <end position="78"/>
    </location>
</feature>
<feature type="transmembrane region" description="Helical" evidence="5">
    <location>
        <begin position="27"/>
        <end position="45"/>
    </location>
</feature>
<feature type="domain" description="ABC transmembrane type-2" evidence="6">
    <location>
        <begin position="21"/>
        <end position="242"/>
    </location>
</feature>
<evidence type="ECO:0000313" key="8">
    <source>
        <dbReference type="Proteomes" id="UP000267250"/>
    </source>
</evidence>
<dbReference type="PANTHER" id="PTHR43229">
    <property type="entry name" value="NODULATION PROTEIN J"/>
    <property type="match status" value="1"/>
</dbReference>
<feature type="transmembrane region" description="Helical" evidence="5">
    <location>
        <begin position="169"/>
        <end position="186"/>
    </location>
</feature>
<proteinExistence type="inferred from homology"/>
<dbReference type="InterPro" id="IPR047817">
    <property type="entry name" value="ABC2_TM_bact-type"/>
</dbReference>
<evidence type="ECO:0000256" key="1">
    <source>
        <dbReference type="ARBA" id="ARBA00004141"/>
    </source>
</evidence>
<dbReference type="KEGG" id="aft:BBF96_13200"/>
<keyword evidence="5" id="KW-0813">Transport</keyword>
<dbReference type="EMBL" id="CP016379">
    <property type="protein sequence ID" value="AZR74932.1"/>
    <property type="molecule type" value="Genomic_DNA"/>
</dbReference>
<dbReference type="PANTHER" id="PTHR43229:SF2">
    <property type="entry name" value="NODULATION PROTEIN J"/>
    <property type="match status" value="1"/>
</dbReference>
<evidence type="ECO:0000256" key="4">
    <source>
        <dbReference type="ARBA" id="ARBA00023136"/>
    </source>
</evidence>
<keyword evidence="5" id="KW-1003">Cell membrane</keyword>
<sequence length="255" mass="29204">MRLNLFNIFKAELNKYWIEIKTYYPDHIVNIIVTYIFFTGFFLGFRNNSMIDDSYYIGFLYWFFVSNVISEASVSISFEKQIGTLEQLILKPVSLEVICLVKTLVWLMITSIKAIILLLIIKLTLPINIVFDIKVVPILIITLTGLLGFSLLLAGLTLRFTKTASFESILSYILLFFTGAIVNIDNMPKLVRFISKTLPLTNGILISQRLINNESVSISQIFSLCLNSLLYLVVGILLFKYINKKSKTEGIYNEY</sequence>
<keyword evidence="8" id="KW-1185">Reference proteome</keyword>
<keyword evidence="4 5" id="KW-0472">Membrane</keyword>
<evidence type="ECO:0000256" key="3">
    <source>
        <dbReference type="ARBA" id="ARBA00022989"/>
    </source>
</evidence>
<dbReference type="GO" id="GO:0005886">
    <property type="term" value="C:plasma membrane"/>
    <property type="evidence" value="ECO:0007669"/>
    <property type="project" value="UniProtKB-SubCell"/>
</dbReference>
<dbReference type="InterPro" id="IPR013525">
    <property type="entry name" value="ABC2_TM"/>
</dbReference>
<dbReference type="AlphaFoldDB" id="A0A3Q9HTB8"/>
<dbReference type="Pfam" id="PF01061">
    <property type="entry name" value="ABC2_membrane"/>
    <property type="match status" value="1"/>
</dbReference>
<name>A0A3Q9HTB8_9FIRM</name>
<organism evidence="7 8">
    <name type="scientific">Anoxybacter fermentans</name>
    <dbReference type="NCBI Taxonomy" id="1323375"/>
    <lineage>
        <taxon>Bacteria</taxon>
        <taxon>Bacillati</taxon>
        <taxon>Bacillota</taxon>
        <taxon>Clostridia</taxon>
        <taxon>Halanaerobiales</taxon>
        <taxon>Anoxybacter</taxon>
    </lineage>
</organism>